<keyword evidence="1" id="KW-0812">Transmembrane</keyword>
<dbReference type="AlphaFoldDB" id="B0SMV1"/>
<name>B0SMV1_LEPBP</name>
<evidence type="ECO:0000313" key="3">
    <source>
        <dbReference type="Proteomes" id="UP000001847"/>
    </source>
</evidence>
<accession>B0SMV1</accession>
<proteinExistence type="predicted"/>
<dbReference type="OrthoDB" id="320135at2"/>
<gene>
    <name evidence="2" type="ordered locus">LEPBI_I2747</name>
</gene>
<evidence type="ECO:0000313" key="2">
    <source>
        <dbReference type="EMBL" id="ABZ98825.1"/>
    </source>
</evidence>
<dbReference type="STRING" id="456481.LEPBI_I2747"/>
<keyword evidence="1" id="KW-1133">Transmembrane helix</keyword>
<dbReference type="HOGENOM" id="CLU_705558_0_0_12"/>
<dbReference type="KEGG" id="lbi:LEPBI_I2747"/>
<sequence>METIFVFDHQFDPSDPCMNRLFPLSAFILLLTLGCAKKDQESYLWALALLGSQSSGFTSTTPENPNSDPTGSIPIKIHITILPAPSTQNLCPNYGGVFIQYKKGDETSCSANNWDLTCVSFLYNPDGSTKMLDSRSFIGINWNDDVELPSNFLPSQFISNLVCFKQQIPPNKDHVEMYSFQLQSIKSNNVVCESTWNENQCVDTIPIIGRAEFIFPKEFPILSSDGDGHAGSQTLLLKFITEDSLYTTCTYFGNEHRKLNGFTENAYIAGNGNQDGGLGSCRQCDSDYCESIDPNTGTLISLTPKNEFKIPIGTLVTVQKEIIMVVVKGQGPGKHSVRWNLQGFNQWIVTNQLPVFLSNSNVLFVFMFPILLTTFLVILKLKKKRMQTRKE</sequence>
<dbReference type="Proteomes" id="UP000001847">
    <property type="component" value="Chromosome I"/>
</dbReference>
<dbReference type="RefSeq" id="WP_012389685.1">
    <property type="nucleotide sequence ID" value="NC_010602.1"/>
</dbReference>
<protein>
    <submittedName>
        <fullName evidence="2">Uncharacterized protein</fullName>
    </submittedName>
</protein>
<organism evidence="2 3">
    <name type="scientific">Leptospira biflexa serovar Patoc (strain Patoc 1 / ATCC 23582 / Paris)</name>
    <dbReference type="NCBI Taxonomy" id="456481"/>
    <lineage>
        <taxon>Bacteria</taxon>
        <taxon>Pseudomonadati</taxon>
        <taxon>Spirochaetota</taxon>
        <taxon>Spirochaetia</taxon>
        <taxon>Leptospirales</taxon>
        <taxon>Leptospiraceae</taxon>
        <taxon>Leptospira</taxon>
    </lineage>
</organism>
<evidence type="ECO:0000256" key="1">
    <source>
        <dbReference type="SAM" id="Phobius"/>
    </source>
</evidence>
<dbReference type="BioCyc" id="LBIF456481:LEPBI_RS13505-MONOMER"/>
<keyword evidence="3" id="KW-1185">Reference proteome</keyword>
<feature type="transmembrane region" description="Helical" evidence="1">
    <location>
        <begin position="362"/>
        <end position="381"/>
    </location>
</feature>
<keyword evidence="1" id="KW-0472">Membrane</keyword>
<reference evidence="2 3" key="1">
    <citation type="journal article" date="2008" name="PLoS ONE">
        <title>Genome sequence of the saprophyte Leptospira biflexa provides insights into the evolution of Leptospira and the pathogenesis of leptospirosis.</title>
        <authorList>
            <person name="Picardeau M."/>
            <person name="Bulach D.M."/>
            <person name="Bouchier C."/>
            <person name="Zuerner R.L."/>
            <person name="Zidane N."/>
            <person name="Wilson P.J."/>
            <person name="Creno S."/>
            <person name="Kuczek E.S."/>
            <person name="Bommezzadri S."/>
            <person name="Davis J.C."/>
            <person name="McGrath A."/>
            <person name="Johnson M.J."/>
            <person name="Boursaux-Eude C."/>
            <person name="Seemann T."/>
            <person name="Rouy Z."/>
            <person name="Coppel R.L."/>
            <person name="Rood J.I."/>
            <person name="Lajus A."/>
            <person name="Davies J.K."/>
            <person name="Medigue C."/>
            <person name="Adler B."/>
        </authorList>
    </citation>
    <scope>NUCLEOTIDE SEQUENCE [LARGE SCALE GENOMIC DNA]</scope>
    <source>
        <strain evidence="3">Patoc 1 / ATCC 23582 / Paris</strain>
    </source>
</reference>
<dbReference type="EMBL" id="CP000786">
    <property type="protein sequence ID" value="ABZ98825.1"/>
    <property type="molecule type" value="Genomic_DNA"/>
</dbReference>